<feature type="transmembrane region" description="Helical" evidence="1">
    <location>
        <begin position="34"/>
        <end position="54"/>
    </location>
</feature>
<evidence type="ECO:0000313" key="3">
    <source>
        <dbReference type="Proteomes" id="UP000216101"/>
    </source>
</evidence>
<evidence type="ECO:0000256" key="1">
    <source>
        <dbReference type="SAM" id="Phobius"/>
    </source>
</evidence>
<sequence length="253" mass="28088">MLADPAHFREVDLSHLTRSSIAELETDLRSNSTIGYLLVALFVSVLLHSLLLLWQVEKPAQYTPAKRIHLNLNRVYEAPQETSKPVAKPEEPVTVNNTEQVAAPVVDAPAMTAPAPTTPDDSLSNVEQKPRIITSLSRDEMHEIYNQRNATSASPKTDSISRNVFNPALRERLITEENKPDLQRANIGPKTHMDPSGATVVELGNGKCLRSSVVTKAGETQNWYMTSCGGKSDSERMMERINDQVNGKLRFDE</sequence>
<dbReference type="Proteomes" id="UP000216101">
    <property type="component" value="Unassembled WGS sequence"/>
</dbReference>
<gene>
    <name evidence="2" type="ORF">CBP51_00485</name>
</gene>
<keyword evidence="1" id="KW-0812">Transmembrane</keyword>
<keyword evidence="1" id="KW-0472">Membrane</keyword>
<reference evidence="3" key="1">
    <citation type="submission" date="2017-05" db="EMBL/GenBank/DDBJ databases">
        <authorList>
            <person name="Barney B.M."/>
        </authorList>
    </citation>
    <scope>NUCLEOTIDE SEQUENCE [LARGE SCALE GENOMIC DNA]</scope>
    <source>
        <strain evidence="3">PSBB022</strain>
    </source>
</reference>
<dbReference type="RefSeq" id="WP_094983444.1">
    <property type="nucleotide sequence ID" value="NZ_NHNI01000001.1"/>
</dbReference>
<name>A0A266Q6T9_9GAMM</name>
<keyword evidence="3" id="KW-1185">Reference proteome</keyword>
<evidence type="ECO:0000313" key="2">
    <source>
        <dbReference type="EMBL" id="OZY85565.1"/>
    </source>
</evidence>
<protein>
    <submittedName>
        <fullName evidence="2">Uncharacterized protein</fullName>
    </submittedName>
</protein>
<organism evidence="2 3">
    <name type="scientific">Cellvibrio mixtus</name>
    <dbReference type="NCBI Taxonomy" id="39650"/>
    <lineage>
        <taxon>Bacteria</taxon>
        <taxon>Pseudomonadati</taxon>
        <taxon>Pseudomonadota</taxon>
        <taxon>Gammaproteobacteria</taxon>
        <taxon>Cellvibrionales</taxon>
        <taxon>Cellvibrionaceae</taxon>
        <taxon>Cellvibrio</taxon>
    </lineage>
</organism>
<dbReference type="AlphaFoldDB" id="A0A266Q6T9"/>
<accession>A0A266Q6T9</accession>
<proteinExistence type="predicted"/>
<keyword evidence="1" id="KW-1133">Transmembrane helix</keyword>
<comment type="caution">
    <text evidence="2">The sequence shown here is derived from an EMBL/GenBank/DDBJ whole genome shotgun (WGS) entry which is preliminary data.</text>
</comment>
<dbReference type="EMBL" id="NHNI01000001">
    <property type="protein sequence ID" value="OZY85565.1"/>
    <property type="molecule type" value="Genomic_DNA"/>
</dbReference>